<dbReference type="InterPro" id="IPR029411">
    <property type="entry name" value="RG-lyase_III"/>
</dbReference>
<dbReference type="Gene3D" id="2.60.40.1120">
    <property type="entry name" value="Carboxypeptidase-like, regulatory domain"/>
    <property type="match status" value="1"/>
</dbReference>
<sequence>MKKILQKICSMMILLLSIVTTSCSTLPKVTLIEDVETYTMDNGIITARISKVTGDLVSLRYHDMEMLATDLKPDFIPQIKGHEPVNNPNWKEPLIGGHAHAYWSHDAMGVKGSAPAIPSITIHPVNNGGERAEISIKAVSNGRKMGTGPGAGPEGQFVSDIDIRYTLERGTSGLYTYSIFEHTPQYGLTALGEARFCAKLADFFDWMSVDEDCDFYYPKDLQTGDKYVFTALQSKNPAFGWSSTTYNVGLFFINPSMEYMSGGPTKVEFLGHRDTNQQAAPCVLNYWRSSHYGGAEVNVAAGEQWTKVVGPFFIYANSGSDPKTIYADAKSRASIEADKWPYQWVELANYPKLDKRSKVTGRLILNDFNSNNSFTNLVVGLTAPAYLSPRPKSSPKVMVDWQRDAKFYQFWTNGSVDGSFMLDKVRPGHYTLHAFTDGVLGEYIKTDIIVEAGKQIDLGKLKWTPIRYGKQLWDIGIPNRNASEFYKAEEHNNPEISLQYGTLFPKDVTFTIGKSNYAKDWFLEFNL</sequence>
<comment type="caution">
    <text evidence="5">The sequence shown here is derived from an EMBL/GenBank/DDBJ whole genome shotgun (WGS) entry which is preliminary data.</text>
</comment>
<dbReference type="Pfam" id="PF14683">
    <property type="entry name" value="CBM-like"/>
    <property type="match status" value="1"/>
</dbReference>
<dbReference type="RefSeq" id="WP_118171450.1">
    <property type="nucleotide sequence ID" value="NZ_QSJM01000108.1"/>
</dbReference>
<feature type="chain" id="PRO_5019328110" description="Rhamnogalacturonan endolyase" evidence="2">
    <location>
        <begin position="25"/>
        <end position="527"/>
    </location>
</feature>
<dbReference type="PROSITE" id="PS51257">
    <property type="entry name" value="PROKAR_LIPOPROTEIN"/>
    <property type="match status" value="1"/>
</dbReference>
<feature type="domain" description="Rhamnogalacturonan lyase" evidence="3">
    <location>
        <begin position="471"/>
        <end position="523"/>
    </location>
</feature>
<dbReference type="InterPro" id="IPR010325">
    <property type="entry name" value="Rhamnogal_lyase"/>
</dbReference>
<evidence type="ECO:0000313" key="6">
    <source>
        <dbReference type="Proteomes" id="UP000283429"/>
    </source>
</evidence>
<evidence type="ECO:0000256" key="1">
    <source>
        <dbReference type="ARBA" id="ARBA00022729"/>
    </source>
</evidence>
<name>A0A414GPU8_PHOVU</name>
<protein>
    <recommendedName>
        <fullName evidence="7">Rhamnogalacturonan endolyase</fullName>
    </recommendedName>
</protein>
<evidence type="ECO:0000256" key="2">
    <source>
        <dbReference type="SAM" id="SignalP"/>
    </source>
</evidence>
<accession>A0A414GPU8</accession>
<evidence type="ECO:0008006" key="7">
    <source>
        <dbReference type="Google" id="ProtNLM"/>
    </source>
</evidence>
<proteinExistence type="predicted"/>
<feature type="domain" description="Rhamnogalacturonan lyase" evidence="4">
    <location>
        <begin position="395"/>
        <end position="457"/>
    </location>
</feature>
<keyword evidence="1 2" id="KW-0732">Signal</keyword>
<feature type="signal peptide" evidence="2">
    <location>
        <begin position="1"/>
        <end position="24"/>
    </location>
</feature>
<dbReference type="CDD" id="cd10316">
    <property type="entry name" value="RGL4_M"/>
    <property type="match status" value="1"/>
</dbReference>
<evidence type="ECO:0000259" key="4">
    <source>
        <dbReference type="Pfam" id="PF14686"/>
    </source>
</evidence>
<dbReference type="InterPro" id="IPR008979">
    <property type="entry name" value="Galactose-bd-like_sf"/>
</dbReference>
<dbReference type="EMBL" id="QSJM01000108">
    <property type="protein sequence ID" value="RHD70875.1"/>
    <property type="molecule type" value="Genomic_DNA"/>
</dbReference>
<dbReference type="GO" id="GO:0030246">
    <property type="term" value="F:carbohydrate binding"/>
    <property type="evidence" value="ECO:0007669"/>
    <property type="project" value="InterPro"/>
</dbReference>
<organism evidence="5 6">
    <name type="scientific">Phocaeicola vulgatus</name>
    <name type="common">Bacteroides vulgatus</name>
    <dbReference type="NCBI Taxonomy" id="821"/>
    <lineage>
        <taxon>Bacteria</taxon>
        <taxon>Pseudomonadati</taxon>
        <taxon>Bacteroidota</taxon>
        <taxon>Bacteroidia</taxon>
        <taxon>Bacteroidales</taxon>
        <taxon>Bacteroidaceae</taxon>
        <taxon>Phocaeicola</taxon>
    </lineage>
</organism>
<dbReference type="InterPro" id="IPR013784">
    <property type="entry name" value="Carb-bd-like_fold"/>
</dbReference>
<evidence type="ECO:0000259" key="3">
    <source>
        <dbReference type="Pfam" id="PF14683"/>
    </source>
</evidence>
<dbReference type="InterPro" id="IPR029413">
    <property type="entry name" value="RG-lyase_II"/>
</dbReference>
<dbReference type="InterPro" id="IPR051850">
    <property type="entry name" value="Polysacch_Lyase_4"/>
</dbReference>
<dbReference type="Pfam" id="PF06045">
    <property type="entry name" value="Rhamnogal_lyase"/>
    <property type="match status" value="1"/>
</dbReference>
<dbReference type="PANTHER" id="PTHR32018">
    <property type="entry name" value="RHAMNOGALACTURONATE LYASE FAMILY PROTEIN"/>
    <property type="match status" value="1"/>
</dbReference>
<reference evidence="5 6" key="1">
    <citation type="submission" date="2018-08" db="EMBL/GenBank/DDBJ databases">
        <title>A genome reference for cultivated species of the human gut microbiota.</title>
        <authorList>
            <person name="Zou Y."/>
            <person name="Xue W."/>
            <person name="Luo G."/>
        </authorList>
    </citation>
    <scope>NUCLEOTIDE SEQUENCE [LARGE SCALE GENOMIC DNA]</scope>
    <source>
        <strain evidence="5 6">AM30-40</strain>
    </source>
</reference>
<dbReference type="Pfam" id="PF14686">
    <property type="entry name" value="fn3_3"/>
    <property type="match status" value="1"/>
</dbReference>
<dbReference type="Proteomes" id="UP000283429">
    <property type="component" value="Unassembled WGS sequence"/>
</dbReference>
<dbReference type="PANTHER" id="PTHR32018:SF1">
    <property type="entry name" value="RHAMNOGALACTURONAN ENDOLYASE"/>
    <property type="match status" value="1"/>
</dbReference>
<dbReference type="SUPFAM" id="SSF49452">
    <property type="entry name" value="Starch-binding domain-like"/>
    <property type="match status" value="1"/>
</dbReference>
<evidence type="ECO:0000313" key="5">
    <source>
        <dbReference type="EMBL" id="RHD70875.1"/>
    </source>
</evidence>
<dbReference type="SUPFAM" id="SSF49785">
    <property type="entry name" value="Galactose-binding domain-like"/>
    <property type="match status" value="1"/>
</dbReference>
<gene>
    <name evidence="5" type="ORF">DW783_22285</name>
</gene>
<dbReference type="AlphaFoldDB" id="A0A414GPU8"/>